<keyword evidence="2" id="KW-0813">Transport</keyword>
<accession>A0A3B0Z402</accession>
<dbReference type="Pfam" id="PF00005">
    <property type="entry name" value="ABC_tran"/>
    <property type="match status" value="1"/>
</dbReference>
<feature type="domain" description="ABC transporter" evidence="5">
    <location>
        <begin position="9"/>
        <end position="238"/>
    </location>
</feature>
<keyword evidence="4 6" id="KW-0067">ATP-binding</keyword>
<evidence type="ECO:0000256" key="4">
    <source>
        <dbReference type="ARBA" id="ARBA00022840"/>
    </source>
</evidence>
<keyword evidence="3" id="KW-0547">Nucleotide-binding</keyword>
<dbReference type="PROSITE" id="PS50893">
    <property type="entry name" value="ABC_TRANSPORTER_2"/>
    <property type="match status" value="1"/>
</dbReference>
<organism evidence="6">
    <name type="scientific">hydrothermal vent metagenome</name>
    <dbReference type="NCBI Taxonomy" id="652676"/>
    <lineage>
        <taxon>unclassified sequences</taxon>
        <taxon>metagenomes</taxon>
        <taxon>ecological metagenomes</taxon>
    </lineage>
</organism>
<evidence type="ECO:0000313" key="6">
    <source>
        <dbReference type="EMBL" id="VAW83740.1"/>
    </source>
</evidence>
<gene>
    <name evidence="6" type="ORF">MNBD_GAMMA16-2345</name>
</gene>
<dbReference type="PANTHER" id="PTHR43335">
    <property type="entry name" value="ABC TRANSPORTER, ATP-BINDING PROTEIN"/>
    <property type="match status" value="1"/>
</dbReference>
<name>A0A3B0Z402_9ZZZZ</name>
<dbReference type="InterPro" id="IPR027417">
    <property type="entry name" value="P-loop_NTPase"/>
</dbReference>
<dbReference type="InterPro" id="IPR003439">
    <property type="entry name" value="ABC_transporter-like_ATP-bd"/>
</dbReference>
<dbReference type="GO" id="GO:0016887">
    <property type="term" value="F:ATP hydrolysis activity"/>
    <property type="evidence" value="ECO:0007669"/>
    <property type="project" value="InterPro"/>
</dbReference>
<dbReference type="InterPro" id="IPR003593">
    <property type="entry name" value="AAA+_ATPase"/>
</dbReference>
<proteinExistence type="inferred from homology"/>
<dbReference type="Gene3D" id="3.40.50.300">
    <property type="entry name" value="P-loop containing nucleotide triphosphate hydrolases"/>
    <property type="match status" value="1"/>
</dbReference>
<evidence type="ECO:0000256" key="2">
    <source>
        <dbReference type="ARBA" id="ARBA00022448"/>
    </source>
</evidence>
<dbReference type="SUPFAM" id="SSF52540">
    <property type="entry name" value="P-loop containing nucleoside triphosphate hydrolases"/>
    <property type="match status" value="1"/>
</dbReference>
<evidence type="ECO:0000256" key="1">
    <source>
        <dbReference type="ARBA" id="ARBA00005417"/>
    </source>
</evidence>
<evidence type="ECO:0000256" key="3">
    <source>
        <dbReference type="ARBA" id="ARBA00022741"/>
    </source>
</evidence>
<dbReference type="CDD" id="cd03230">
    <property type="entry name" value="ABC_DR_subfamily_A"/>
    <property type="match status" value="1"/>
</dbReference>
<dbReference type="GO" id="GO:0005524">
    <property type="term" value="F:ATP binding"/>
    <property type="evidence" value="ECO:0007669"/>
    <property type="project" value="UniProtKB-KW"/>
</dbReference>
<evidence type="ECO:0000259" key="5">
    <source>
        <dbReference type="PROSITE" id="PS50893"/>
    </source>
</evidence>
<dbReference type="PANTHER" id="PTHR43335:SF4">
    <property type="entry name" value="ABC TRANSPORTER, ATP-BINDING PROTEIN"/>
    <property type="match status" value="1"/>
</dbReference>
<dbReference type="SMART" id="SM00382">
    <property type="entry name" value="AAA"/>
    <property type="match status" value="1"/>
</dbReference>
<dbReference type="AlphaFoldDB" id="A0A3B0Z402"/>
<reference evidence="6" key="1">
    <citation type="submission" date="2018-06" db="EMBL/GenBank/DDBJ databases">
        <authorList>
            <person name="Zhirakovskaya E."/>
        </authorList>
    </citation>
    <scope>NUCLEOTIDE SEQUENCE</scope>
</reference>
<sequence>MERRNSNMIIVSDLVRSYDDFIAVDQLSFEIKHGEIVGLLGHNGAGKTTLLKMLTGYLEPNGGKIIINGLDMETNRPAIQKKIGYLPENCPVYPEMTIIGFLSYVAELHNIKKYERDQVVYRAIVRTALQEKASEKISTLSRGFRQRVGVAQAILHEPEILILDEPTNGLDPSQIQHMRDLIKELAKKATVIISTHIMQEVQAVCDRAIIMRRGQKVLDAKLDELQSAQQLLVTVDAKPVHFSAAIKSVAGISSINYLRQQENLHYYALQLDDGCKNNSVAPQVAKQIMDNGYQLYTLHQEQRDLEILFREINAQEGGQNND</sequence>
<protein>
    <submittedName>
        <fullName evidence="6">Gliding motility-associated ABC transporter ATP-binding protein GldA</fullName>
    </submittedName>
</protein>
<dbReference type="EMBL" id="UOFO01000023">
    <property type="protein sequence ID" value="VAW83740.1"/>
    <property type="molecule type" value="Genomic_DNA"/>
</dbReference>
<comment type="similarity">
    <text evidence="1">Belongs to the ABC transporter superfamily.</text>
</comment>